<gene>
    <name evidence="1" type="ORF">vBMoxSR1_gp33</name>
</gene>
<dbReference type="Proteomes" id="UP000683438">
    <property type="component" value="Segment"/>
</dbReference>
<evidence type="ECO:0000313" key="1">
    <source>
        <dbReference type="EMBL" id="QWT28883.1"/>
    </source>
</evidence>
<dbReference type="EMBL" id="MW073100">
    <property type="protein sequence ID" value="QWT28883.1"/>
    <property type="molecule type" value="Genomic_DNA"/>
</dbReference>
<reference evidence="1" key="1">
    <citation type="submission" date="2020-10" db="EMBL/GenBank/DDBJ databases">
        <title>Complete genome sequence of vB_MoxS-R1, a novel marine prophage inducted from Microbacterium.</title>
        <authorList>
            <person name="Zheng H."/>
            <person name="Liu B."/>
            <person name="Xu Y."/>
            <person name="Chen F."/>
        </authorList>
    </citation>
    <scope>NUCLEOTIDE SEQUENCE</scope>
</reference>
<proteinExistence type="predicted"/>
<name>A0A8F2E4J1_9CAUD</name>
<evidence type="ECO:0000313" key="2">
    <source>
        <dbReference type="Proteomes" id="UP000683438"/>
    </source>
</evidence>
<accession>A0A8F2E4J1</accession>
<keyword evidence="2" id="KW-1185">Reference proteome</keyword>
<protein>
    <submittedName>
        <fullName evidence="1">Uncharacterized protein</fullName>
    </submittedName>
</protein>
<sequence length="65" mass="6852">MPRPLSTSYVAVHQRVAAQRGSASNYECVAPGCAKCAACTGDAWNDTTDRPCACECACHDTKEGD</sequence>
<organism evidence="1 2">
    <name type="scientific">Microbacterium phage vB_MoxS-R1</name>
    <dbReference type="NCBI Taxonomy" id="2848881"/>
    <lineage>
        <taxon>Viruses</taxon>
        <taxon>Duplodnaviria</taxon>
        <taxon>Heunggongvirae</taxon>
        <taxon>Uroviricota</taxon>
        <taxon>Caudoviricetes</taxon>
        <taxon>Syrbvirus</taxon>
        <taxon>Syrbvirus R1</taxon>
    </lineage>
</organism>